<dbReference type="PANTHER" id="PTHR43943">
    <property type="entry name" value="DEHYDROGENASE/REDUCTASE (SDR FAMILY) MEMBER 4"/>
    <property type="match status" value="1"/>
</dbReference>
<reference evidence="2" key="1">
    <citation type="journal article" date="2021" name="Sci. Adv.">
        <title>The American lobster genome reveals insights on longevity, neural, and immune adaptations.</title>
        <authorList>
            <person name="Polinski J.M."/>
            <person name="Zimin A.V."/>
            <person name="Clark K.F."/>
            <person name="Kohn A.B."/>
            <person name="Sadowski N."/>
            <person name="Timp W."/>
            <person name="Ptitsyn A."/>
            <person name="Khanna P."/>
            <person name="Romanova D.Y."/>
            <person name="Williams P."/>
            <person name="Greenwood S.J."/>
            <person name="Moroz L.L."/>
            <person name="Walt D.R."/>
            <person name="Bodnar A.G."/>
        </authorList>
    </citation>
    <scope>NUCLEOTIDE SEQUENCE</scope>
    <source>
        <strain evidence="2">GMGI-L3</strain>
    </source>
</reference>
<dbReference type="PANTHER" id="PTHR43943:SF2">
    <property type="entry name" value="DEHYDROGENASE_REDUCTASE 4"/>
    <property type="match status" value="1"/>
</dbReference>
<feature type="non-terminal residue" evidence="2">
    <location>
        <position position="1"/>
    </location>
</feature>
<dbReference type="Gene3D" id="3.40.50.720">
    <property type="entry name" value="NAD(P)-binding Rossmann-like Domain"/>
    <property type="match status" value="1"/>
</dbReference>
<dbReference type="Pfam" id="PF13561">
    <property type="entry name" value="adh_short_C2"/>
    <property type="match status" value="2"/>
</dbReference>
<sequence>TLEKFGGIDILVSNAAVNPTIGGVLDCPETAWDKIFEVNVKNALQLSQLVVPHMQQRGGGSIVYVSSVAGFQPFNVAPDNIRVNCVAPGIVNTKFSSVLIENPAAAEKLQENILLGRFAEPKEMAGLVSFLCSSDASYITGETIVVAGGLPSR</sequence>
<keyword evidence="3" id="KW-1185">Reference proteome</keyword>
<dbReference type="Proteomes" id="UP000747542">
    <property type="component" value="Unassembled WGS sequence"/>
</dbReference>
<gene>
    <name evidence="2" type="primary">DHRS4-L</name>
    <name evidence="2" type="ORF">Hamer_G014988</name>
</gene>
<dbReference type="EMBL" id="JAHLQT010044109">
    <property type="protein sequence ID" value="KAG7154639.1"/>
    <property type="molecule type" value="Genomic_DNA"/>
</dbReference>
<comment type="caution">
    <text evidence="2">The sequence shown here is derived from an EMBL/GenBank/DDBJ whole genome shotgun (WGS) entry which is preliminary data.</text>
</comment>
<comment type="similarity">
    <text evidence="1">Belongs to the short-chain dehydrogenases/reductases (SDR) family.</text>
</comment>
<proteinExistence type="inferred from homology"/>
<dbReference type="InterPro" id="IPR036291">
    <property type="entry name" value="NAD(P)-bd_dom_sf"/>
</dbReference>
<name>A0A8J5MKD7_HOMAM</name>
<dbReference type="SUPFAM" id="SSF51735">
    <property type="entry name" value="NAD(P)-binding Rossmann-fold domains"/>
    <property type="match status" value="1"/>
</dbReference>
<dbReference type="AlphaFoldDB" id="A0A8J5MKD7"/>
<dbReference type="PRINTS" id="PR00081">
    <property type="entry name" value="GDHRDH"/>
</dbReference>
<protein>
    <submittedName>
        <fullName evidence="2">Dehydrogenase/reductase SDR family member 4-like</fullName>
    </submittedName>
</protein>
<accession>A0A8J5MKD7</accession>
<feature type="non-terminal residue" evidence="2">
    <location>
        <position position="153"/>
    </location>
</feature>
<organism evidence="2 3">
    <name type="scientific">Homarus americanus</name>
    <name type="common">American lobster</name>
    <dbReference type="NCBI Taxonomy" id="6706"/>
    <lineage>
        <taxon>Eukaryota</taxon>
        <taxon>Metazoa</taxon>
        <taxon>Ecdysozoa</taxon>
        <taxon>Arthropoda</taxon>
        <taxon>Crustacea</taxon>
        <taxon>Multicrustacea</taxon>
        <taxon>Malacostraca</taxon>
        <taxon>Eumalacostraca</taxon>
        <taxon>Eucarida</taxon>
        <taxon>Decapoda</taxon>
        <taxon>Pleocyemata</taxon>
        <taxon>Astacidea</taxon>
        <taxon>Nephropoidea</taxon>
        <taxon>Nephropidae</taxon>
        <taxon>Homarus</taxon>
    </lineage>
</organism>
<evidence type="ECO:0000313" key="2">
    <source>
        <dbReference type="EMBL" id="KAG7154639.1"/>
    </source>
</evidence>
<evidence type="ECO:0000313" key="3">
    <source>
        <dbReference type="Proteomes" id="UP000747542"/>
    </source>
</evidence>
<evidence type="ECO:0000256" key="1">
    <source>
        <dbReference type="ARBA" id="ARBA00006484"/>
    </source>
</evidence>
<dbReference type="InterPro" id="IPR002347">
    <property type="entry name" value="SDR_fam"/>
</dbReference>
<dbReference type="GO" id="GO:0004090">
    <property type="term" value="F:carbonyl reductase (NADPH) activity"/>
    <property type="evidence" value="ECO:0007669"/>
    <property type="project" value="TreeGrafter"/>
</dbReference>